<feature type="transmembrane region" description="Helical" evidence="1">
    <location>
        <begin position="69"/>
        <end position="91"/>
    </location>
</feature>
<evidence type="ECO:0000256" key="1">
    <source>
        <dbReference type="SAM" id="Phobius"/>
    </source>
</evidence>
<organism evidence="2 3">
    <name type="scientific">Donghicola eburneus</name>
    <dbReference type="NCBI Taxonomy" id="393278"/>
    <lineage>
        <taxon>Bacteria</taxon>
        <taxon>Pseudomonadati</taxon>
        <taxon>Pseudomonadota</taxon>
        <taxon>Alphaproteobacteria</taxon>
        <taxon>Rhodobacterales</taxon>
        <taxon>Roseobacteraceae</taxon>
        <taxon>Donghicola</taxon>
    </lineage>
</organism>
<accession>A0A1M4N0C6</accession>
<sequence length="168" mass="18330">MSITRDMVATYRNPGQVFTRLSAMGQREDRALFWLIAACGLTFVGQWPKISREAFLNGQDFTESLTGPLMAWVFFAPLIFYILAGLLHLIVRIVGGKGKSYGARLALFWGFFASVPLLLLYGLTEGLAPGSGVAIVGALWIVAFVWFLFSGLKVAYWTGPLASASRGA</sequence>
<dbReference type="EMBL" id="FMJB01000055">
    <property type="protein sequence ID" value="SCM68273.1"/>
    <property type="molecule type" value="Genomic_DNA"/>
</dbReference>
<evidence type="ECO:0000313" key="3">
    <source>
        <dbReference type="Proteomes" id="UP000184085"/>
    </source>
</evidence>
<proteinExistence type="predicted"/>
<keyword evidence="1" id="KW-1133">Transmembrane helix</keyword>
<name>A0A1M4N0C6_9RHOB</name>
<dbReference type="AlphaFoldDB" id="A0A1M4N0C6"/>
<reference evidence="3" key="1">
    <citation type="submission" date="2016-09" db="EMBL/GenBank/DDBJ databases">
        <authorList>
            <person name="Wibberg D."/>
        </authorList>
    </citation>
    <scope>NUCLEOTIDE SEQUENCE [LARGE SCALE GENOMIC DNA]</scope>
</reference>
<keyword evidence="1" id="KW-0472">Membrane</keyword>
<dbReference type="RefSeq" id="WP_072706904.1">
    <property type="nucleotide sequence ID" value="NZ_FMJB01000055.1"/>
</dbReference>
<gene>
    <name evidence="2" type="ORF">KARMA_2489</name>
</gene>
<keyword evidence="1" id="KW-0812">Transmembrane</keyword>
<feature type="transmembrane region" description="Helical" evidence="1">
    <location>
        <begin position="31"/>
        <end position="49"/>
    </location>
</feature>
<evidence type="ECO:0000313" key="2">
    <source>
        <dbReference type="EMBL" id="SCM68273.1"/>
    </source>
</evidence>
<dbReference type="Proteomes" id="UP000184085">
    <property type="component" value="Unassembled WGS sequence"/>
</dbReference>
<feature type="transmembrane region" description="Helical" evidence="1">
    <location>
        <begin position="103"/>
        <end position="121"/>
    </location>
</feature>
<feature type="transmembrane region" description="Helical" evidence="1">
    <location>
        <begin position="127"/>
        <end position="149"/>
    </location>
</feature>
<protein>
    <submittedName>
        <fullName evidence="2">Putative membrane protein</fullName>
    </submittedName>
</protein>
<keyword evidence="3" id="KW-1185">Reference proteome</keyword>